<feature type="region of interest" description="Disordered" evidence="3">
    <location>
        <begin position="48"/>
        <end position="90"/>
    </location>
</feature>
<feature type="region of interest" description="Disordered" evidence="3">
    <location>
        <begin position="364"/>
        <end position="390"/>
    </location>
</feature>
<accession>A0A439DDW7</accession>
<keyword evidence="1" id="KW-0040">ANK repeat</keyword>
<feature type="compositionally biased region" description="Polar residues" evidence="3">
    <location>
        <begin position="48"/>
        <end position="58"/>
    </location>
</feature>
<reference evidence="4 5" key="1">
    <citation type="submission" date="2018-12" db="EMBL/GenBank/DDBJ databases">
        <title>Draft genome sequence of Xylaria grammica IHI A82.</title>
        <authorList>
            <person name="Buettner E."/>
            <person name="Kellner H."/>
        </authorList>
    </citation>
    <scope>NUCLEOTIDE SEQUENCE [LARGE SCALE GENOMIC DNA]</scope>
    <source>
        <strain evidence="4 5">IHI A82</strain>
    </source>
</reference>
<comment type="caution">
    <text evidence="4">The sequence shown here is derived from an EMBL/GenBank/DDBJ whole genome shotgun (WGS) entry which is preliminary data.</text>
</comment>
<feature type="repeat" description="ANK" evidence="1">
    <location>
        <begin position="464"/>
        <end position="496"/>
    </location>
</feature>
<keyword evidence="5" id="KW-1185">Reference proteome</keyword>
<dbReference type="InterPro" id="IPR002110">
    <property type="entry name" value="Ankyrin_rpt"/>
</dbReference>
<keyword evidence="2" id="KW-0175">Coiled coil</keyword>
<feature type="coiled-coil region" evidence="2">
    <location>
        <begin position="270"/>
        <end position="297"/>
    </location>
</feature>
<evidence type="ECO:0000256" key="2">
    <source>
        <dbReference type="SAM" id="Coils"/>
    </source>
</evidence>
<dbReference type="PROSITE" id="PS50088">
    <property type="entry name" value="ANK_REPEAT"/>
    <property type="match status" value="1"/>
</dbReference>
<gene>
    <name evidence="4" type="ORF">EKO27_g2574</name>
</gene>
<feature type="compositionally biased region" description="Basic and acidic residues" evidence="3">
    <location>
        <begin position="59"/>
        <end position="75"/>
    </location>
</feature>
<evidence type="ECO:0000313" key="5">
    <source>
        <dbReference type="Proteomes" id="UP000286045"/>
    </source>
</evidence>
<dbReference type="EMBL" id="RYZI01000048">
    <property type="protein sequence ID" value="RWA12556.1"/>
    <property type="molecule type" value="Genomic_DNA"/>
</dbReference>
<protein>
    <submittedName>
        <fullName evidence="4">Uncharacterized protein</fullName>
    </submittedName>
</protein>
<evidence type="ECO:0000256" key="3">
    <source>
        <dbReference type="SAM" id="MobiDB-lite"/>
    </source>
</evidence>
<evidence type="ECO:0000313" key="4">
    <source>
        <dbReference type="EMBL" id="RWA12556.1"/>
    </source>
</evidence>
<organism evidence="4 5">
    <name type="scientific">Xylaria grammica</name>
    <dbReference type="NCBI Taxonomy" id="363999"/>
    <lineage>
        <taxon>Eukaryota</taxon>
        <taxon>Fungi</taxon>
        <taxon>Dikarya</taxon>
        <taxon>Ascomycota</taxon>
        <taxon>Pezizomycotina</taxon>
        <taxon>Sordariomycetes</taxon>
        <taxon>Xylariomycetidae</taxon>
        <taxon>Xylariales</taxon>
        <taxon>Xylariaceae</taxon>
        <taxon>Xylaria</taxon>
    </lineage>
</organism>
<proteinExistence type="predicted"/>
<name>A0A439DDW7_9PEZI</name>
<dbReference type="AlphaFoldDB" id="A0A439DDW7"/>
<sequence length="815" mass="92448">MSDNEAVPLVDSDPETTRLLPRRQCRRRVRIQGQLAIVRTVSVSNLQQAKNGNGTGRLSTDHKDVRGSPLRRQDSYDGSEVGDEEDGDDVAKRDAQFRGYGIGGAGNIRMFSVPLTKSANKCITVAVVPDSRIAPFACPFLEYYKTEQVEVPHSQLVIVAASGIAVAQVAAQVGKSIIKLKQLWDELRNVPSTIGDLLDQIECLDPALWEAENTFDQASLPPMFWDNGLASRSTAYCRKALSSLTELVDELTLQINRPGKFRSKIASAKVVLKKEQLKTLERRLQNAVRMLTLAQQSYLVLVSGQIYYDTHIDKCPSALTRVQPNIIIQKFTEITTPLIVQTLQRDFQFGQLESSDACRRQLPSQATKPAVDGDVENNVPTLRQPPHRRGSGRSFRFRVPWLSQTTWELQSSRSYGNWKLNLRCYSAVPMGSEVFEIARVGTPRELQMLCARGLASPYDRHCMTGFTLLHLAMWSLNQPMVEHLLDIGLDLSEGTNSHTTDRLESFFDFLDTPSDPERKACTCDISLRSKVLNKFFRRFECPSHETTPLESRLKRLKFFEHFVNDPMVIPEYLQPYWSRDLRAVCATSTGTINLVHVMARKLGFANEEFIEGWTFLADLVIGNTPNIHIVGPRDVSLCRLLDGMAPRTPLMALIRTLFACWGRHKEEVQIYSRLRLWLSMIRSNGYDLEKYGRREMELLGDNNLNLDRHVAVGRCNKTTGQWSYHSAQLRGYEYGSEPKDWKILLSFPENSYAADFWRLIGEGLRVMPGTWIEESDEEEGYTIAQFNSLRQDASLKWWEASIREPKALGNPDSML</sequence>
<evidence type="ECO:0000256" key="1">
    <source>
        <dbReference type="PROSITE-ProRule" id="PRU00023"/>
    </source>
</evidence>
<dbReference type="Proteomes" id="UP000286045">
    <property type="component" value="Unassembled WGS sequence"/>
</dbReference>